<dbReference type="NCBIfam" id="TIGR02118">
    <property type="entry name" value="EthD family reductase"/>
    <property type="match status" value="1"/>
</dbReference>
<comment type="caution">
    <text evidence="2">The sequence shown here is derived from an EMBL/GenBank/DDBJ whole genome shotgun (WGS) entry which is preliminary data.</text>
</comment>
<accession>A0A4R7D6D1</accession>
<dbReference type="PANTHER" id="PTHR40260:SF2">
    <property type="entry name" value="BLR8190 PROTEIN"/>
    <property type="match status" value="1"/>
</dbReference>
<dbReference type="Proteomes" id="UP000295274">
    <property type="component" value="Unassembled WGS sequence"/>
</dbReference>
<dbReference type="RefSeq" id="WP_133672218.1">
    <property type="nucleotide sequence ID" value="NZ_SNZW01000013.1"/>
</dbReference>
<dbReference type="OrthoDB" id="5343971at2"/>
<dbReference type="EMBL" id="SNZW01000013">
    <property type="protein sequence ID" value="TDS16703.1"/>
    <property type="molecule type" value="Genomic_DNA"/>
</dbReference>
<feature type="domain" description="EthD" evidence="1">
    <location>
        <begin position="18"/>
        <end position="89"/>
    </location>
</feature>
<dbReference type="AlphaFoldDB" id="A0A4R7D6D1"/>
<dbReference type="InterPro" id="IPR011008">
    <property type="entry name" value="Dimeric_a/b-barrel"/>
</dbReference>
<dbReference type="SUPFAM" id="SSF54909">
    <property type="entry name" value="Dimeric alpha+beta barrel"/>
    <property type="match status" value="1"/>
</dbReference>
<evidence type="ECO:0000259" key="1">
    <source>
        <dbReference type="Pfam" id="PF07110"/>
    </source>
</evidence>
<dbReference type="PANTHER" id="PTHR40260">
    <property type="entry name" value="BLR8190 PROTEIN"/>
    <property type="match status" value="1"/>
</dbReference>
<dbReference type="InterPro" id="IPR009799">
    <property type="entry name" value="EthD_dom"/>
</dbReference>
<reference evidence="2 3" key="1">
    <citation type="submission" date="2019-03" db="EMBL/GenBank/DDBJ databases">
        <title>Genomic Encyclopedia of Type Strains, Phase III (KMG-III): the genomes of soil and plant-associated and newly described type strains.</title>
        <authorList>
            <person name="Whitman W."/>
        </authorList>
    </citation>
    <scope>NUCLEOTIDE SEQUENCE [LARGE SCALE GENOMIC DNA]</scope>
    <source>
        <strain evidence="2 3">CECT 8455</strain>
    </source>
</reference>
<gene>
    <name evidence="2" type="ORF">DFQ03_1186</name>
</gene>
<evidence type="ECO:0000313" key="3">
    <source>
        <dbReference type="Proteomes" id="UP000295274"/>
    </source>
</evidence>
<sequence length="104" mass="11354">MIKVSVMYPNSEGVKFDTEYYKNTHLPMVQKLVGSALKDLELDLGIGGRAPGEATPYVAIAHLKFDDVASFQAAFGLHAVTFADDVKNYSNVQGKIQISDLVSF</sequence>
<organism evidence="2 3">
    <name type="scientific">Maribacter caenipelagi</name>
    <dbReference type="NCBI Taxonomy" id="1447781"/>
    <lineage>
        <taxon>Bacteria</taxon>
        <taxon>Pseudomonadati</taxon>
        <taxon>Bacteroidota</taxon>
        <taxon>Flavobacteriia</taxon>
        <taxon>Flavobacteriales</taxon>
        <taxon>Flavobacteriaceae</taxon>
        <taxon>Maribacter</taxon>
    </lineage>
</organism>
<dbReference type="Pfam" id="PF07110">
    <property type="entry name" value="EthD"/>
    <property type="match status" value="1"/>
</dbReference>
<dbReference type="Gene3D" id="3.30.70.100">
    <property type="match status" value="1"/>
</dbReference>
<name>A0A4R7D6D1_9FLAO</name>
<keyword evidence="3" id="KW-1185">Reference proteome</keyword>
<protein>
    <submittedName>
        <fullName evidence="2">Uncharacterized protein (TIGR02118 family)</fullName>
    </submittedName>
</protein>
<proteinExistence type="predicted"/>
<evidence type="ECO:0000313" key="2">
    <source>
        <dbReference type="EMBL" id="TDS16703.1"/>
    </source>
</evidence>
<dbReference type="GO" id="GO:0016491">
    <property type="term" value="F:oxidoreductase activity"/>
    <property type="evidence" value="ECO:0007669"/>
    <property type="project" value="InterPro"/>
</dbReference>